<evidence type="ECO:0000313" key="3">
    <source>
        <dbReference type="Proteomes" id="UP001592531"/>
    </source>
</evidence>
<feature type="transmembrane region" description="Helical" evidence="1">
    <location>
        <begin position="49"/>
        <end position="70"/>
    </location>
</feature>
<comment type="caution">
    <text evidence="2">The sequence shown here is derived from an EMBL/GenBank/DDBJ whole genome shotgun (WGS) entry which is preliminary data.</text>
</comment>
<reference evidence="2 3" key="1">
    <citation type="submission" date="2024-09" db="EMBL/GenBank/DDBJ databases">
        <authorList>
            <person name="Lee S.D."/>
        </authorList>
    </citation>
    <scope>NUCLEOTIDE SEQUENCE [LARGE SCALE GENOMIC DNA]</scope>
    <source>
        <strain evidence="2 3">N8-3</strain>
    </source>
</reference>
<evidence type="ECO:0000256" key="1">
    <source>
        <dbReference type="SAM" id="Phobius"/>
    </source>
</evidence>
<evidence type="ECO:0008006" key="4">
    <source>
        <dbReference type="Google" id="ProtNLM"/>
    </source>
</evidence>
<proteinExistence type="predicted"/>
<keyword evidence="1" id="KW-0472">Membrane</keyword>
<organism evidence="2 3">
    <name type="scientific">Streptacidiphilus cavernicola</name>
    <dbReference type="NCBI Taxonomy" id="3342716"/>
    <lineage>
        <taxon>Bacteria</taxon>
        <taxon>Bacillati</taxon>
        <taxon>Actinomycetota</taxon>
        <taxon>Actinomycetes</taxon>
        <taxon>Kitasatosporales</taxon>
        <taxon>Streptomycetaceae</taxon>
        <taxon>Streptacidiphilus</taxon>
    </lineage>
</organism>
<name>A0ABV6W4P1_9ACTN</name>
<sequence>MSTTAAHCSEQPPLELRPARFRRLAPLTALLVLVQLSAVARLFDPADTWTFGAAVVACAADLLALLLIAVTQWRLRSKAWLLRLDQHGVTVHGHRTVPWADLLHVKSTLPRKGRPVEVVFLARPGILLPPMPSGLPLPFSRPAARAAALTRRFGSPLVLLPTALSASAPEILAVVQRLSDLPTI</sequence>
<dbReference type="Proteomes" id="UP001592531">
    <property type="component" value="Unassembled WGS sequence"/>
</dbReference>
<evidence type="ECO:0000313" key="2">
    <source>
        <dbReference type="EMBL" id="MFC1420971.1"/>
    </source>
</evidence>
<protein>
    <recommendedName>
        <fullName evidence="4">PH domain-containing protein</fullName>
    </recommendedName>
</protein>
<gene>
    <name evidence="2" type="ORF">ACEZDE_30640</name>
</gene>
<keyword evidence="1" id="KW-1133">Transmembrane helix</keyword>
<feature type="transmembrane region" description="Helical" evidence="1">
    <location>
        <begin position="24"/>
        <end position="43"/>
    </location>
</feature>
<accession>A0ABV6W4P1</accession>
<keyword evidence="1" id="KW-0812">Transmembrane</keyword>
<dbReference type="EMBL" id="JBHFAB010000032">
    <property type="protein sequence ID" value="MFC1420971.1"/>
    <property type="molecule type" value="Genomic_DNA"/>
</dbReference>
<dbReference type="RefSeq" id="WP_380543265.1">
    <property type="nucleotide sequence ID" value="NZ_JBHFAB010000032.1"/>
</dbReference>
<keyword evidence="3" id="KW-1185">Reference proteome</keyword>